<evidence type="ECO:0000313" key="3">
    <source>
        <dbReference type="WBParaSite" id="Gr19_v10_g4269.t6"/>
    </source>
</evidence>
<protein>
    <submittedName>
        <fullName evidence="3">Reverse transcriptase</fullName>
    </submittedName>
</protein>
<dbReference type="Pfam" id="PF23309">
    <property type="entry name" value="DUF7083"/>
    <property type="match status" value="1"/>
</dbReference>
<dbReference type="Proteomes" id="UP000887572">
    <property type="component" value="Unplaced"/>
</dbReference>
<proteinExistence type="predicted"/>
<name>A0A914HUD5_GLORO</name>
<evidence type="ECO:0000313" key="2">
    <source>
        <dbReference type="Proteomes" id="UP000887572"/>
    </source>
</evidence>
<dbReference type="WBParaSite" id="Gr19_v10_g4269.t6">
    <property type="protein sequence ID" value="Gr19_v10_g4269.t6"/>
    <property type="gene ID" value="Gr19_v10_g4269"/>
</dbReference>
<feature type="domain" description="DUF7083" evidence="1">
    <location>
        <begin position="40"/>
        <end position="85"/>
    </location>
</feature>
<organism evidence="2 3">
    <name type="scientific">Globodera rostochiensis</name>
    <name type="common">Golden nematode worm</name>
    <name type="synonym">Heterodera rostochiensis</name>
    <dbReference type="NCBI Taxonomy" id="31243"/>
    <lineage>
        <taxon>Eukaryota</taxon>
        <taxon>Metazoa</taxon>
        <taxon>Ecdysozoa</taxon>
        <taxon>Nematoda</taxon>
        <taxon>Chromadorea</taxon>
        <taxon>Rhabditida</taxon>
        <taxon>Tylenchina</taxon>
        <taxon>Tylenchomorpha</taxon>
        <taxon>Tylenchoidea</taxon>
        <taxon>Heteroderidae</taxon>
        <taxon>Heteroderinae</taxon>
        <taxon>Globodera</taxon>
    </lineage>
</organism>
<keyword evidence="2" id="KW-1185">Reference proteome</keyword>
<dbReference type="AlphaFoldDB" id="A0A914HUD5"/>
<dbReference type="InterPro" id="IPR055510">
    <property type="entry name" value="DUF7083"/>
</dbReference>
<sequence length="95" mass="10838">MADLVQLLQQLLTAQAEQQNQFSQALQAMITPEKQNAELFSTINTQVSEFMYSPETDETFHTWYERYGPYIETDGSALPDTMKVSHCPIIGHNIL</sequence>
<accession>A0A914HUD5</accession>
<evidence type="ECO:0000259" key="1">
    <source>
        <dbReference type="Pfam" id="PF23309"/>
    </source>
</evidence>
<reference evidence="3" key="1">
    <citation type="submission" date="2022-11" db="UniProtKB">
        <authorList>
            <consortium name="WormBaseParasite"/>
        </authorList>
    </citation>
    <scope>IDENTIFICATION</scope>
</reference>